<protein>
    <submittedName>
        <fullName evidence="1">Uncharacterized protein</fullName>
    </submittedName>
</protein>
<dbReference type="EMBL" id="JAODUP010000362">
    <property type="protein sequence ID" value="KAK2151465.1"/>
    <property type="molecule type" value="Genomic_DNA"/>
</dbReference>
<name>A0AAD9MZS5_9ANNE</name>
<comment type="caution">
    <text evidence="1">The sequence shown here is derived from an EMBL/GenBank/DDBJ whole genome shotgun (WGS) entry which is preliminary data.</text>
</comment>
<dbReference type="AlphaFoldDB" id="A0AAD9MZS5"/>
<dbReference type="InterPro" id="IPR027854">
    <property type="entry name" value="STMP1"/>
</dbReference>
<accession>A0AAD9MZS5</accession>
<proteinExistence type="predicted"/>
<gene>
    <name evidence="1" type="ORF">LSH36_362g02016</name>
</gene>
<keyword evidence="2" id="KW-1185">Reference proteome</keyword>
<sequence>MIYNHISLSLKEPDKRKLIQNGSEIIISVSLDSANVTTPKNYHQKDEQLLVFGAGVYIGIYADQKYKVPRLDEPQKLIEHLNEWLEQYKKR</sequence>
<dbReference type="Proteomes" id="UP001208570">
    <property type="component" value="Unassembled WGS sequence"/>
</dbReference>
<dbReference type="Pfam" id="PF15054">
    <property type="entry name" value="DUF4535"/>
    <property type="match status" value="1"/>
</dbReference>
<evidence type="ECO:0000313" key="2">
    <source>
        <dbReference type="Proteomes" id="UP001208570"/>
    </source>
</evidence>
<reference evidence="1" key="1">
    <citation type="journal article" date="2023" name="Mol. Biol. Evol.">
        <title>Third-Generation Sequencing Reveals the Adaptive Role of the Epigenome in Three Deep-Sea Polychaetes.</title>
        <authorList>
            <person name="Perez M."/>
            <person name="Aroh O."/>
            <person name="Sun Y."/>
            <person name="Lan Y."/>
            <person name="Juniper S.K."/>
            <person name="Young C.R."/>
            <person name="Angers B."/>
            <person name="Qian P.Y."/>
        </authorList>
    </citation>
    <scope>NUCLEOTIDE SEQUENCE</scope>
    <source>
        <strain evidence="1">P08H-3</strain>
    </source>
</reference>
<evidence type="ECO:0000313" key="1">
    <source>
        <dbReference type="EMBL" id="KAK2151465.1"/>
    </source>
</evidence>
<organism evidence="1 2">
    <name type="scientific">Paralvinella palmiformis</name>
    <dbReference type="NCBI Taxonomy" id="53620"/>
    <lineage>
        <taxon>Eukaryota</taxon>
        <taxon>Metazoa</taxon>
        <taxon>Spiralia</taxon>
        <taxon>Lophotrochozoa</taxon>
        <taxon>Annelida</taxon>
        <taxon>Polychaeta</taxon>
        <taxon>Sedentaria</taxon>
        <taxon>Canalipalpata</taxon>
        <taxon>Terebellida</taxon>
        <taxon>Terebelliformia</taxon>
        <taxon>Alvinellidae</taxon>
        <taxon>Paralvinella</taxon>
    </lineage>
</organism>